<feature type="chain" id="PRO_5004583085" description="EGF-like domain-containing protein" evidence="3">
    <location>
        <begin position="45"/>
        <end position="410"/>
    </location>
</feature>
<gene>
    <name evidence="5" type="ORF">SDRG_11765</name>
</gene>
<dbReference type="GeneID" id="19952492"/>
<dbReference type="STRING" id="1156394.T0Q781"/>
<dbReference type="PROSITE" id="PS00022">
    <property type="entry name" value="EGF_1"/>
    <property type="match status" value="2"/>
</dbReference>
<dbReference type="Gene3D" id="2.10.25.10">
    <property type="entry name" value="Laminin"/>
    <property type="match status" value="2"/>
</dbReference>
<dbReference type="VEuPathDB" id="FungiDB:SDRG_11765"/>
<evidence type="ECO:0000256" key="2">
    <source>
        <dbReference type="SAM" id="MobiDB-lite"/>
    </source>
</evidence>
<name>T0Q781_SAPDV</name>
<dbReference type="OMA" id="KIRNINC"/>
<keyword evidence="3" id="KW-0732">Signal</keyword>
<dbReference type="EMBL" id="JH767175">
    <property type="protein sequence ID" value="EQC30446.1"/>
    <property type="molecule type" value="Genomic_DNA"/>
</dbReference>
<dbReference type="PROSITE" id="PS50026">
    <property type="entry name" value="EGF_3"/>
    <property type="match status" value="1"/>
</dbReference>
<protein>
    <recommendedName>
        <fullName evidence="4">EGF-like domain-containing protein</fullName>
    </recommendedName>
</protein>
<dbReference type="eggNOG" id="ENOG502QUXP">
    <property type="taxonomic scope" value="Eukaryota"/>
</dbReference>
<dbReference type="SMART" id="SM00181">
    <property type="entry name" value="EGF"/>
    <property type="match status" value="3"/>
</dbReference>
<feature type="signal peptide" evidence="3">
    <location>
        <begin position="1"/>
        <end position="44"/>
    </location>
</feature>
<dbReference type="InterPro" id="IPR000742">
    <property type="entry name" value="EGF"/>
</dbReference>
<keyword evidence="1" id="KW-0245">EGF-like domain</keyword>
<dbReference type="AlphaFoldDB" id="T0Q781"/>
<organism evidence="5 6">
    <name type="scientific">Saprolegnia diclina (strain VS20)</name>
    <dbReference type="NCBI Taxonomy" id="1156394"/>
    <lineage>
        <taxon>Eukaryota</taxon>
        <taxon>Sar</taxon>
        <taxon>Stramenopiles</taxon>
        <taxon>Oomycota</taxon>
        <taxon>Saprolegniomycetes</taxon>
        <taxon>Saprolegniales</taxon>
        <taxon>Saprolegniaceae</taxon>
        <taxon>Saprolegnia</taxon>
    </lineage>
</organism>
<dbReference type="PROSITE" id="PS01186">
    <property type="entry name" value="EGF_2"/>
    <property type="match status" value="1"/>
</dbReference>
<dbReference type="RefSeq" id="XP_008616039.1">
    <property type="nucleotide sequence ID" value="XM_008617817.1"/>
</dbReference>
<evidence type="ECO:0000313" key="6">
    <source>
        <dbReference type="Proteomes" id="UP000030762"/>
    </source>
</evidence>
<dbReference type="InParanoid" id="T0Q781"/>
<dbReference type="SUPFAM" id="SSF57196">
    <property type="entry name" value="EGF/Laminin"/>
    <property type="match status" value="1"/>
</dbReference>
<keyword evidence="1" id="KW-1015">Disulfide bond</keyword>
<evidence type="ECO:0000259" key="4">
    <source>
        <dbReference type="PROSITE" id="PS50026"/>
    </source>
</evidence>
<evidence type="ECO:0000256" key="1">
    <source>
        <dbReference type="PROSITE-ProRule" id="PRU00076"/>
    </source>
</evidence>
<accession>T0Q781</accession>
<feature type="domain" description="EGF-like" evidence="4">
    <location>
        <begin position="211"/>
        <end position="258"/>
    </location>
</feature>
<reference evidence="5 6" key="1">
    <citation type="submission" date="2012-04" db="EMBL/GenBank/DDBJ databases">
        <title>The Genome Sequence of Saprolegnia declina VS20.</title>
        <authorList>
            <consortium name="The Broad Institute Genome Sequencing Platform"/>
            <person name="Russ C."/>
            <person name="Nusbaum C."/>
            <person name="Tyler B."/>
            <person name="van West P."/>
            <person name="Dieguez-Uribeondo J."/>
            <person name="de Bruijn I."/>
            <person name="Tripathy S."/>
            <person name="Jiang R."/>
            <person name="Young S.K."/>
            <person name="Zeng Q."/>
            <person name="Gargeya S."/>
            <person name="Fitzgerald M."/>
            <person name="Haas B."/>
            <person name="Abouelleil A."/>
            <person name="Alvarado L."/>
            <person name="Arachchi H.M."/>
            <person name="Berlin A."/>
            <person name="Chapman S.B."/>
            <person name="Goldberg J."/>
            <person name="Griggs A."/>
            <person name="Gujja S."/>
            <person name="Hansen M."/>
            <person name="Howarth C."/>
            <person name="Imamovic A."/>
            <person name="Larimer J."/>
            <person name="McCowen C."/>
            <person name="Montmayeur A."/>
            <person name="Murphy C."/>
            <person name="Neiman D."/>
            <person name="Pearson M."/>
            <person name="Priest M."/>
            <person name="Roberts A."/>
            <person name="Saif S."/>
            <person name="Shea T."/>
            <person name="Sisk P."/>
            <person name="Sykes S."/>
            <person name="Wortman J."/>
            <person name="Nusbaum C."/>
            <person name="Birren B."/>
        </authorList>
    </citation>
    <scope>NUCLEOTIDE SEQUENCE [LARGE SCALE GENOMIC DNA]</scope>
    <source>
        <strain evidence="5 6">VS20</strain>
    </source>
</reference>
<feature type="disulfide bond" evidence="1">
    <location>
        <begin position="248"/>
        <end position="257"/>
    </location>
</feature>
<feature type="region of interest" description="Disordered" evidence="2">
    <location>
        <begin position="1"/>
        <end position="21"/>
    </location>
</feature>
<evidence type="ECO:0000313" key="5">
    <source>
        <dbReference type="EMBL" id="EQC30446.1"/>
    </source>
</evidence>
<keyword evidence="6" id="KW-1185">Reference proteome</keyword>
<sequence length="410" mass="42250">MWYPSKLDRLGRRPRSKSKSQQSSDMFTLSVLWLTAFLAATVQAQQLQGRCTSNADCSADAACVTFDTGRSAFSKCTAQQPLCGGVTFGHCPSQDSEIGSLMCLFVETDKIRNINCCTSTSGEMLVPAADGSVMLSSTSTSTTTTTATTTTTSNNGNTTTPAIVRRLQAATSNCLNCYKPKSSNKTVAGSFQCVLKGQCKDQSAFPAVCDTGLSCSTGPTGSNQLCSNHGTCTPTDSDAPEAKYRCLCDVGFGGRFCDKVLSNKCVADCGLGGTCEEGQCKCNSGYSGNQCMSCTSDVACNSINLGGKCNLDTNTCTCNSGFGGNFCTVTGGATTPTANKCLATDATRPNCGTLGLCVDSACYCKGQCVGAICTKCTKPGCTDCVKSAAATQGPSLLLGAAAVAAAWARL</sequence>
<dbReference type="Proteomes" id="UP000030762">
    <property type="component" value="Unassembled WGS sequence"/>
</dbReference>
<dbReference type="OrthoDB" id="6130531at2759"/>
<proteinExistence type="predicted"/>
<feature type="compositionally biased region" description="Basic and acidic residues" evidence="2">
    <location>
        <begin position="1"/>
        <end position="11"/>
    </location>
</feature>
<feature type="region of interest" description="Disordered" evidence="2">
    <location>
        <begin position="137"/>
        <end position="159"/>
    </location>
</feature>
<comment type="caution">
    <text evidence="1">Lacks conserved residue(s) required for the propagation of feature annotation.</text>
</comment>
<evidence type="ECO:0000256" key="3">
    <source>
        <dbReference type="SAM" id="SignalP"/>
    </source>
</evidence>